<evidence type="ECO:0000313" key="1">
    <source>
        <dbReference type="EMBL" id="SVC80112.1"/>
    </source>
</evidence>
<proteinExistence type="predicted"/>
<accession>A0A382Q6L5</accession>
<name>A0A382Q6L5_9ZZZZ</name>
<reference evidence="1" key="1">
    <citation type="submission" date="2018-05" db="EMBL/GenBank/DDBJ databases">
        <authorList>
            <person name="Lanie J.A."/>
            <person name="Ng W.-L."/>
            <person name="Kazmierczak K.M."/>
            <person name="Andrzejewski T.M."/>
            <person name="Davidsen T.M."/>
            <person name="Wayne K.J."/>
            <person name="Tettelin H."/>
            <person name="Glass J.I."/>
            <person name="Rusch D."/>
            <person name="Podicherti R."/>
            <person name="Tsui H.-C.T."/>
            <person name="Winkler M.E."/>
        </authorList>
    </citation>
    <scope>NUCLEOTIDE SEQUENCE</scope>
</reference>
<evidence type="ECO:0008006" key="2">
    <source>
        <dbReference type="Google" id="ProtNLM"/>
    </source>
</evidence>
<dbReference type="EMBL" id="UINC01111707">
    <property type="protein sequence ID" value="SVC80112.1"/>
    <property type="molecule type" value="Genomic_DNA"/>
</dbReference>
<dbReference type="AlphaFoldDB" id="A0A382Q6L5"/>
<protein>
    <recommendedName>
        <fullName evidence="2">Cell division protein FtsL</fullName>
    </recommendedName>
</protein>
<organism evidence="1">
    <name type="scientific">marine metagenome</name>
    <dbReference type="NCBI Taxonomy" id="408172"/>
    <lineage>
        <taxon>unclassified sequences</taxon>
        <taxon>metagenomes</taxon>
        <taxon>ecological metagenomes</taxon>
    </lineage>
</organism>
<gene>
    <name evidence="1" type="ORF">METZ01_LOCUS332966</name>
</gene>
<sequence>MFFSGLLILSIVILIIMVTLKNECIFLRNEVYHFENIKTSHLNRVKILAGNIKNMSRQDRIEQLAYENFQLHVPAPESLIIYLGDIK</sequence>